<dbReference type="GO" id="GO:0003723">
    <property type="term" value="F:RNA binding"/>
    <property type="evidence" value="ECO:0007669"/>
    <property type="project" value="InterPro"/>
</dbReference>
<reference evidence="3" key="1">
    <citation type="submission" date="2021-08" db="EMBL/GenBank/DDBJ databases">
        <title>WGS assembly of Ceratopteris richardii.</title>
        <authorList>
            <person name="Marchant D.B."/>
            <person name="Chen G."/>
            <person name="Jenkins J."/>
            <person name="Shu S."/>
            <person name="Leebens-Mack J."/>
            <person name="Grimwood J."/>
            <person name="Schmutz J."/>
            <person name="Soltis P."/>
            <person name="Soltis D."/>
            <person name="Chen Z.-H."/>
        </authorList>
    </citation>
    <scope>NUCLEOTIDE SEQUENCE</scope>
    <source>
        <strain evidence="3">Whitten #5841</strain>
        <tissue evidence="3">Leaf</tissue>
    </source>
</reference>
<dbReference type="GO" id="GO:0009451">
    <property type="term" value="P:RNA modification"/>
    <property type="evidence" value="ECO:0007669"/>
    <property type="project" value="InterPro"/>
</dbReference>
<dbReference type="InterPro" id="IPR046960">
    <property type="entry name" value="PPR_At4g14850-like_plant"/>
</dbReference>
<feature type="repeat" description="PPR" evidence="2">
    <location>
        <begin position="264"/>
        <end position="298"/>
    </location>
</feature>
<evidence type="ECO:0000313" key="3">
    <source>
        <dbReference type="EMBL" id="KAH7277277.1"/>
    </source>
</evidence>
<evidence type="ECO:0000313" key="4">
    <source>
        <dbReference type="Proteomes" id="UP000825935"/>
    </source>
</evidence>
<evidence type="ECO:0000256" key="1">
    <source>
        <dbReference type="ARBA" id="ARBA00022737"/>
    </source>
</evidence>
<proteinExistence type="predicted"/>
<sequence>MLVDCKKNRNEVEALHLHLLLCAYGLETHVLFCNYLIPLLVEVGSIRQAQYLFDKSPCRDERTWNCLIAAYSKYGDLEYAFKLHHAMHQDNSVQLSSFATVSLLKACTRSKDLEIGSNIHANIKGMNLENDIFVASALIDMYTKCGLFHKANEVFDNLSNRDVVTWTSLLMGYVDNGRGEETLQLFERMQLECILPDAITFVCNLRACATVGTINKGREVHAKAYNKGLVEKDAFLANALIGMYVKVGLLAQAHQMFDRFLVRNVISWTTLITGYVENKQSEEALQCLEQMQLEGTLFDTITVVSSLKACAGSGKVQKGQEIHARFIDDRLLDSDIVLANALIDMYAKCGLLTNARQVFDRLSNHDVVSWTSLITGNVELGFSTEALQCWDQMQMEGVIPNAPTFTCLLKACGSLKDSERGQRIHMEAEKRGLLSSEYLCTALVDMYAKCGLLATAEQVFNSLTIRDVVAWTSLISAFAEHGHCEQAFRFFKQMLSKGHNPTEATFICTLKACEAIESVVEIHGEIERRGLLEADIVLRTTLVSIYAKCGSLVRAQEVFDKFHAHDIVSWNSIMTAYADYGYYMEALQCYELMCADAVFPDALTFICILKVCQSAGRVQKVARVHGEIEKWGFLERELDVGITLIDVYAKFGLLAKAQIVFEKLSFRNIRVWNSLFAGYVENGRTEKARFCLTQMELEGVSPNLETLLHSLKVCGNVEDDDTRNNVTNFDVEWRDFYCKDSNNNTTASECIEKDMICLSHEVFNKLVVQDLTSWSALLAGYLACGLYNETLKCFEQMQLKGIAPNAAILVHSLRACGSIEILGKGQEIHAEVERKGLLGSDQIIGNSVIDMYAKCGYLHLARQVLDNLSVRDVISWTSLITGLTECWQWEEALNCMEQMQLEGIAPDAVAYACSLKICGVLGAVVRGEELHCEVERQGLLERNLLVGSALVAMYSHCGMLSRAHEVLNQLPTQGIVTWTILMMGYLEGGFFEETISCFEGLQICGIAADNVAYVCALKACTEIGDLEKGMELHTDLEFMGLMNGDSILDTTLIDMYAKCGALSTAQQVFDRLANRDEISWTALVSGYTEEGDYEGALNCLEKMKLEGFPVNSVAFMLALRSCGSMGEKHCGEQFHIEIQKKGLLEMDHIAKALVDMYAKCGLFDMAMDLLDKLQVRDRFLWTSLIGGFAQFGHGEEALAAFDQMLLEGKIPDAAAFVCSLKACTSIGLIRRGRELHGEIERVGLLQDVAVGTSLVDMYVKCGMLVEAQEVFNKLPRQDVVCWTALIVGYTHYGHGEEALEYFEQMQNEGIFADQVSLICILKACSIIGATRMAQEIHLDIEKRGLFERSPTVGNMLINMYAKSGLFALATQVFQNLPSPDIVSWNSLISGYARFGESNTFFQNLEKMLQGDVSPDPVTFKIIYSACNRMGLFQMSQEYFSAMSNDYKIIPTLEHLVSMVDLLCREGHVNKAIGMIKRMPESPNLVLWNRVIEACKNCGRLELGKQAFDFAVMKKPMSTSQK</sequence>
<dbReference type="FunFam" id="1.25.40.10:FF:000073">
    <property type="entry name" value="Pentatricopeptide repeat-containing protein chloroplastic"/>
    <property type="match status" value="1"/>
</dbReference>
<protein>
    <recommendedName>
        <fullName evidence="5">Pentatricopeptide repeat-containing protein</fullName>
    </recommendedName>
</protein>
<dbReference type="Gene3D" id="1.25.40.10">
    <property type="entry name" value="Tetratricopeptide repeat domain"/>
    <property type="match status" value="10"/>
</dbReference>
<feature type="repeat" description="PPR" evidence="2">
    <location>
        <begin position="770"/>
        <end position="804"/>
    </location>
</feature>
<accession>A0A8T2Q034</accession>
<feature type="repeat" description="PPR" evidence="2">
    <location>
        <begin position="1177"/>
        <end position="1211"/>
    </location>
</feature>
<dbReference type="NCBIfam" id="TIGR00756">
    <property type="entry name" value="PPR"/>
    <property type="match status" value="12"/>
</dbReference>
<feature type="repeat" description="PPR" evidence="2">
    <location>
        <begin position="872"/>
        <end position="906"/>
    </location>
</feature>
<dbReference type="OrthoDB" id="733157at2759"/>
<dbReference type="FunFam" id="1.25.40.10:FF:000344">
    <property type="entry name" value="Pentatricopeptide repeat-containing protein"/>
    <property type="match status" value="1"/>
</dbReference>
<dbReference type="Pfam" id="PF01535">
    <property type="entry name" value="PPR"/>
    <property type="match status" value="14"/>
</dbReference>
<feature type="repeat" description="PPR" evidence="2">
    <location>
        <begin position="566"/>
        <end position="600"/>
    </location>
</feature>
<feature type="repeat" description="PPR" evidence="2">
    <location>
        <begin position="1076"/>
        <end position="1110"/>
    </location>
</feature>
<feature type="repeat" description="PPR" evidence="2">
    <location>
        <begin position="668"/>
        <end position="702"/>
    </location>
</feature>
<dbReference type="Proteomes" id="UP000825935">
    <property type="component" value="Chromosome 39"/>
</dbReference>
<feature type="repeat" description="PPR" evidence="2">
    <location>
        <begin position="60"/>
        <end position="94"/>
    </location>
</feature>
<feature type="repeat" description="PPR" evidence="2">
    <location>
        <begin position="1380"/>
        <end position="1414"/>
    </location>
</feature>
<feature type="repeat" description="PPR" evidence="2">
    <location>
        <begin position="467"/>
        <end position="501"/>
    </location>
</feature>
<evidence type="ECO:0000256" key="2">
    <source>
        <dbReference type="PROSITE-ProRule" id="PRU00708"/>
    </source>
</evidence>
<feature type="repeat" description="PPR" evidence="2">
    <location>
        <begin position="366"/>
        <end position="400"/>
    </location>
</feature>
<feature type="repeat" description="PPR" evidence="2">
    <location>
        <begin position="162"/>
        <end position="196"/>
    </location>
</feature>
<evidence type="ECO:0008006" key="5">
    <source>
        <dbReference type="Google" id="ProtNLM"/>
    </source>
</evidence>
<dbReference type="FunFam" id="1.25.40.10:FF:000381">
    <property type="entry name" value="Pentatricopeptide repeat-containing protein"/>
    <property type="match status" value="2"/>
</dbReference>
<dbReference type="InterPro" id="IPR002885">
    <property type="entry name" value="PPR_rpt"/>
</dbReference>
<dbReference type="Pfam" id="PF13041">
    <property type="entry name" value="PPR_2"/>
    <property type="match status" value="8"/>
</dbReference>
<dbReference type="GO" id="GO:0048731">
    <property type="term" value="P:system development"/>
    <property type="evidence" value="ECO:0007669"/>
    <property type="project" value="UniProtKB-ARBA"/>
</dbReference>
<keyword evidence="4" id="KW-1185">Reference proteome</keyword>
<dbReference type="PROSITE" id="PS51375">
    <property type="entry name" value="PPR"/>
    <property type="match status" value="13"/>
</dbReference>
<keyword evidence="1" id="KW-0677">Repeat</keyword>
<dbReference type="InterPro" id="IPR011990">
    <property type="entry name" value="TPR-like_helical_dom_sf"/>
</dbReference>
<comment type="caution">
    <text evidence="3">The sequence shown here is derived from an EMBL/GenBank/DDBJ whole genome shotgun (WGS) entry which is preliminary data.</text>
</comment>
<gene>
    <name evidence="3" type="ORF">KP509_39G043600</name>
</gene>
<dbReference type="PANTHER" id="PTHR47926">
    <property type="entry name" value="PENTATRICOPEPTIDE REPEAT-CONTAINING PROTEIN"/>
    <property type="match status" value="1"/>
</dbReference>
<dbReference type="FunFam" id="1.25.40.10:FF:000031">
    <property type="entry name" value="Pentatricopeptide repeat-containing protein mitochondrial"/>
    <property type="match status" value="2"/>
</dbReference>
<name>A0A8T2Q034_CERRI</name>
<feature type="repeat" description="PPR" evidence="2">
    <location>
        <begin position="1278"/>
        <end position="1312"/>
    </location>
</feature>
<dbReference type="FunFam" id="1.25.40.10:FF:000158">
    <property type="entry name" value="pentatricopeptide repeat-containing protein At2g33680"/>
    <property type="match status" value="1"/>
</dbReference>
<organism evidence="3 4">
    <name type="scientific">Ceratopteris richardii</name>
    <name type="common">Triangle waterfern</name>
    <dbReference type="NCBI Taxonomy" id="49495"/>
    <lineage>
        <taxon>Eukaryota</taxon>
        <taxon>Viridiplantae</taxon>
        <taxon>Streptophyta</taxon>
        <taxon>Embryophyta</taxon>
        <taxon>Tracheophyta</taxon>
        <taxon>Polypodiopsida</taxon>
        <taxon>Polypodiidae</taxon>
        <taxon>Polypodiales</taxon>
        <taxon>Pteridineae</taxon>
        <taxon>Pteridaceae</taxon>
        <taxon>Parkerioideae</taxon>
        <taxon>Ceratopteris</taxon>
    </lineage>
</organism>
<dbReference type="EMBL" id="CM035444">
    <property type="protein sequence ID" value="KAH7277277.1"/>
    <property type="molecule type" value="Genomic_DNA"/>
</dbReference>